<keyword evidence="3" id="KW-0238">DNA-binding</keyword>
<dbReference type="HOGENOM" id="CLU_091940_0_0_1"/>
<keyword evidence="7" id="KW-1185">Reference proteome</keyword>
<dbReference type="GO" id="GO:0005634">
    <property type="term" value="C:nucleus"/>
    <property type="evidence" value="ECO:0007669"/>
    <property type="project" value="UniProtKB-SubCell"/>
</dbReference>
<keyword evidence="2" id="KW-0805">Transcription regulation</keyword>
<evidence type="ECO:0000256" key="3">
    <source>
        <dbReference type="ARBA" id="ARBA00023125"/>
    </source>
</evidence>
<dbReference type="GO" id="GO:0006367">
    <property type="term" value="P:transcription initiation at RNA polymerase II promoter"/>
    <property type="evidence" value="ECO:0007669"/>
    <property type="project" value="InterPro"/>
</dbReference>
<dbReference type="InterPro" id="IPR011039">
    <property type="entry name" value="TFIIF_interaction"/>
</dbReference>
<accession>T0MJN1</accession>
<dbReference type="AlphaFoldDB" id="T0MJN1"/>
<sequence length="219" mass="26145">MIFLPDVNKKKCIFTNINISELSPPVVITREKPIEEEVVFNSRKKSEILEYESEEYKKLKNKESCPLFIEDVDQVSFTGKLQNLNSNSCYFTFVREGENIYITPIHKWYRFTQKFNVNSDINSEDITKITFEKNKIEDDYESDKEEIDFDDVFEDDDGEDYNFEIHRTKKLTKTGKKLRNLVESLEKSENFEDESEIEEKIKREKSLDIKKQIYLHMKT</sequence>
<evidence type="ECO:0000256" key="1">
    <source>
        <dbReference type="ARBA" id="ARBA00004123"/>
    </source>
</evidence>
<dbReference type="EMBL" id="KE647169">
    <property type="protein sequence ID" value="EQB61150.1"/>
    <property type="molecule type" value="Genomic_DNA"/>
</dbReference>
<reference evidence="6 7" key="1">
    <citation type="journal article" date="2013" name="BMC Genomics">
        <title>Genome sequencing and comparative genomics of honey bee microsporidia, Nosema apis reveal novel insights into host-parasite interactions.</title>
        <authorList>
            <person name="Chen Yp."/>
            <person name="Pettis J.S."/>
            <person name="Zhao Y."/>
            <person name="Liu X."/>
            <person name="Tallon L.J."/>
            <person name="Sadzewicz L.D."/>
            <person name="Li R."/>
            <person name="Zheng H."/>
            <person name="Huang S."/>
            <person name="Zhang X."/>
            <person name="Hamilton M.C."/>
            <person name="Pernal S.F."/>
            <person name="Melathopoulos A.P."/>
            <person name="Yan X."/>
            <person name="Evans J.D."/>
        </authorList>
    </citation>
    <scope>NUCLEOTIDE SEQUENCE [LARGE SCALE GENOMIC DNA]</scope>
    <source>
        <strain evidence="6 7">BRL 01</strain>
    </source>
</reference>
<dbReference type="OrthoDB" id="76676at2759"/>
<proteinExistence type="predicted"/>
<dbReference type="SUPFAM" id="SSF50916">
    <property type="entry name" value="Rap30/74 interaction domains"/>
    <property type="match status" value="1"/>
</dbReference>
<keyword evidence="4" id="KW-0804">Transcription</keyword>
<evidence type="ECO:0000313" key="6">
    <source>
        <dbReference type="EMBL" id="EQB61150.1"/>
    </source>
</evidence>
<protein>
    <submittedName>
        <fullName evidence="6">Abc-type multidrug transport atpase and permease component</fullName>
    </submittedName>
</protein>
<evidence type="ECO:0000256" key="4">
    <source>
        <dbReference type="ARBA" id="ARBA00023163"/>
    </source>
</evidence>
<evidence type="ECO:0000313" key="7">
    <source>
        <dbReference type="Proteomes" id="UP000053780"/>
    </source>
</evidence>
<dbReference type="VEuPathDB" id="MicrosporidiaDB:NAPIS_ORF01287"/>
<evidence type="ECO:0000256" key="2">
    <source>
        <dbReference type="ARBA" id="ARBA00023015"/>
    </source>
</evidence>
<evidence type="ECO:0000256" key="5">
    <source>
        <dbReference type="ARBA" id="ARBA00023242"/>
    </source>
</evidence>
<dbReference type="Proteomes" id="UP000053780">
    <property type="component" value="Unassembled WGS sequence"/>
</dbReference>
<gene>
    <name evidence="6" type="ORF">NAPIS_ORF01287</name>
</gene>
<dbReference type="GO" id="GO:0003677">
    <property type="term" value="F:DNA binding"/>
    <property type="evidence" value="ECO:0007669"/>
    <property type="project" value="UniProtKB-KW"/>
</dbReference>
<name>T0MJN1_9MICR</name>
<comment type="subcellular location">
    <subcellularLocation>
        <location evidence="1">Nucleus</location>
    </subcellularLocation>
</comment>
<organism evidence="6 7">
    <name type="scientific">Vairimorpha apis BRL 01</name>
    <dbReference type="NCBI Taxonomy" id="1037528"/>
    <lineage>
        <taxon>Eukaryota</taxon>
        <taxon>Fungi</taxon>
        <taxon>Fungi incertae sedis</taxon>
        <taxon>Microsporidia</taxon>
        <taxon>Nosematidae</taxon>
        <taxon>Vairimorpha</taxon>
    </lineage>
</organism>
<keyword evidence="5" id="KW-0539">Nucleus</keyword>